<proteinExistence type="predicted"/>
<dbReference type="HOGENOM" id="CLU_2184553_0_0_1"/>
<evidence type="ECO:0000313" key="2">
    <source>
        <dbReference type="EMBL" id="EGF99376.1"/>
    </source>
</evidence>
<dbReference type="KEGG" id="mlr:MELLADRAFT_112779"/>
<dbReference type="InParanoid" id="F4S7K3"/>
<reference evidence="3" key="1">
    <citation type="journal article" date="2011" name="Proc. Natl. Acad. Sci. U.S.A.">
        <title>Obligate biotrophy features unraveled by the genomic analysis of rust fungi.</title>
        <authorList>
            <person name="Duplessis S."/>
            <person name="Cuomo C.A."/>
            <person name="Lin Y.-C."/>
            <person name="Aerts A."/>
            <person name="Tisserant E."/>
            <person name="Veneault-Fourrey C."/>
            <person name="Joly D.L."/>
            <person name="Hacquard S."/>
            <person name="Amselem J."/>
            <person name="Cantarel B.L."/>
            <person name="Chiu R."/>
            <person name="Coutinho P.M."/>
            <person name="Feau N."/>
            <person name="Field M."/>
            <person name="Frey P."/>
            <person name="Gelhaye E."/>
            <person name="Goldberg J."/>
            <person name="Grabherr M.G."/>
            <person name="Kodira C.D."/>
            <person name="Kohler A."/>
            <person name="Kuees U."/>
            <person name="Lindquist E.A."/>
            <person name="Lucas S.M."/>
            <person name="Mago R."/>
            <person name="Mauceli E."/>
            <person name="Morin E."/>
            <person name="Murat C."/>
            <person name="Pangilinan J.L."/>
            <person name="Park R."/>
            <person name="Pearson M."/>
            <person name="Quesneville H."/>
            <person name="Rouhier N."/>
            <person name="Sakthikumar S."/>
            <person name="Salamov A.A."/>
            <person name="Schmutz J."/>
            <person name="Selles B."/>
            <person name="Shapiro H."/>
            <person name="Tanguay P."/>
            <person name="Tuskan G.A."/>
            <person name="Henrissat B."/>
            <person name="Van de Peer Y."/>
            <person name="Rouze P."/>
            <person name="Ellis J.G."/>
            <person name="Dodds P.N."/>
            <person name="Schein J.E."/>
            <person name="Zhong S."/>
            <person name="Hamelin R.C."/>
            <person name="Grigoriev I.V."/>
            <person name="Szabo L.J."/>
            <person name="Martin F."/>
        </authorList>
    </citation>
    <scope>NUCLEOTIDE SEQUENCE [LARGE SCALE GENOMIC DNA]</scope>
    <source>
        <strain evidence="3">98AG31 / pathotype 3-4-7</strain>
    </source>
</reference>
<dbReference type="RefSeq" id="XP_007417396.1">
    <property type="nucleotide sequence ID" value="XM_007417334.1"/>
</dbReference>
<feature type="transmembrane region" description="Helical" evidence="1">
    <location>
        <begin position="6"/>
        <end position="24"/>
    </location>
</feature>
<name>F4S7K3_MELLP</name>
<keyword evidence="1" id="KW-1133">Transmembrane helix</keyword>
<keyword evidence="1" id="KW-0812">Transmembrane</keyword>
<dbReference type="GeneID" id="18924788"/>
<keyword evidence="3" id="KW-1185">Reference proteome</keyword>
<gene>
    <name evidence="2" type="ORF">MELLADRAFT_112779</name>
</gene>
<protein>
    <submittedName>
        <fullName evidence="2">Secreted protein</fullName>
    </submittedName>
</protein>
<evidence type="ECO:0000256" key="1">
    <source>
        <dbReference type="SAM" id="Phobius"/>
    </source>
</evidence>
<dbReference type="OrthoDB" id="10437050at2759"/>
<evidence type="ECO:0000313" key="3">
    <source>
        <dbReference type="Proteomes" id="UP000001072"/>
    </source>
</evidence>
<dbReference type="EMBL" id="GL883160">
    <property type="protein sequence ID" value="EGF99376.1"/>
    <property type="molecule type" value="Genomic_DNA"/>
</dbReference>
<keyword evidence="1" id="KW-0472">Membrane</keyword>
<dbReference type="VEuPathDB" id="FungiDB:MELLADRAFT_112779"/>
<organism evidence="3">
    <name type="scientific">Melampsora larici-populina (strain 98AG31 / pathotype 3-4-7)</name>
    <name type="common">Poplar leaf rust fungus</name>
    <dbReference type="NCBI Taxonomy" id="747676"/>
    <lineage>
        <taxon>Eukaryota</taxon>
        <taxon>Fungi</taxon>
        <taxon>Dikarya</taxon>
        <taxon>Basidiomycota</taxon>
        <taxon>Pucciniomycotina</taxon>
        <taxon>Pucciniomycetes</taxon>
        <taxon>Pucciniales</taxon>
        <taxon>Melampsoraceae</taxon>
        <taxon>Melampsora</taxon>
    </lineage>
</organism>
<dbReference type="Proteomes" id="UP000001072">
    <property type="component" value="Unassembled WGS sequence"/>
</dbReference>
<accession>F4S7K3</accession>
<sequence length="109" mass="12254">MALEKLASFMITSFLILTFLYNVLTIPSADQFQLGTNTKISGSSTQFQKLSFVAPATMTPYRVNDYVVRREAIEESQEIENKHTDPRLLEDTIRTECLNGIDVTTGTCI</sequence>
<dbReference type="AlphaFoldDB" id="F4S7K3"/>